<keyword evidence="3" id="KW-1185">Reference proteome</keyword>
<dbReference type="EMBL" id="CAMXCT010001057">
    <property type="protein sequence ID" value="CAI3986198.1"/>
    <property type="molecule type" value="Genomic_DNA"/>
</dbReference>
<dbReference type="EMBL" id="CAMXCT020001057">
    <property type="protein sequence ID" value="CAL1139573.1"/>
    <property type="molecule type" value="Genomic_DNA"/>
</dbReference>
<name>A0A9P1C8R4_9DINO</name>
<comment type="caution">
    <text evidence="1">The sequence shown here is derived from an EMBL/GenBank/DDBJ whole genome shotgun (WGS) entry which is preliminary data.</text>
</comment>
<dbReference type="InterPro" id="IPR023296">
    <property type="entry name" value="Glyco_hydro_beta-prop_sf"/>
</dbReference>
<sequence>MGAVTSLGRSELKYAVQIHPPVHRSLSELTEQMVTVTGAVNFCSSSWQRPGGPSSALQDFAANPLLQPPLGESWVSGPCVLEIDDYVHLWVGISSGILHLVSHDGLSTWTAVEMTVDCPGASRASVTREPKSNVVYLFYEQTDPPQHGFTSTKVKLISAKLPSAAFSAGTGCGVKLRRFSSRNWSGRRCKWQKWLLYYSASSVFRRKDSKNPPPMYIGIAAAPAVEGPYRRINEKPFLGTSEGVPQVIGAGSFKMIKGFDVLNYDEEAGIGRRLLALESRITRSKDSSVSSIALLASADGFSWSLIDANFLAPSAEKSWKKANIHTFDTMIPSFDPDHVFIYYDARDNFKKSTECVGVARIPVVFLESIACTTATRVGAT</sequence>
<organism evidence="1">
    <name type="scientific">Cladocopium goreaui</name>
    <dbReference type="NCBI Taxonomy" id="2562237"/>
    <lineage>
        <taxon>Eukaryota</taxon>
        <taxon>Sar</taxon>
        <taxon>Alveolata</taxon>
        <taxon>Dinophyceae</taxon>
        <taxon>Suessiales</taxon>
        <taxon>Symbiodiniaceae</taxon>
        <taxon>Cladocopium</taxon>
    </lineage>
</organism>
<dbReference type="EMBL" id="CAMXCT030001057">
    <property type="protein sequence ID" value="CAL4773510.1"/>
    <property type="molecule type" value="Genomic_DNA"/>
</dbReference>
<protein>
    <submittedName>
        <fullName evidence="2">1,3-beta-glucan synthase</fullName>
    </submittedName>
</protein>
<evidence type="ECO:0000313" key="2">
    <source>
        <dbReference type="EMBL" id="CAL4773510.1"/>
    </source>
</evidence>
<reference evidence="1" key="1">
    <citation type="submission" date="2022-10" db="EMBL/GenBank/DDBJ databases">
        <authorList>
            <person name="Chen Y."/>
            <person name="Dougan E. K."/>
            <person name="Chan C."/>
            <person name="Rhodes N."/>
            <person name="Thang M."/>
        </authorList>
    </citation>
    <scope>NUCLEOTIDE SEQUENCE</scope>
</reference>
<proteinExistence type="predicted"/>
<accession>A0A9P1C8R4</accession>
<dbReference type="AlphaFoldDB" id="A0A9P1C8R4"/>
<dbReference type="Proteomes" id="UP001152797">
    <property type="component" value="Unassembled WGS sequence"/>
</dbReference>
<dbReference type="SUPFAM" id="SSF75005">
    <property type="entry name" value="Arabinanase/levansucrase/invertase"/>
    <property type="match status" value="1"/>
</dbReference>
<evidence type="ECO:0000313" key="1">
    <source>
        <dbReference type="EMBL" id="CAI3986198.1"/>
    </source>
</evidence>
<evidence type="ECO:0000313" key="3">
    <source>
        <dbReference type="Proteomes" id="UP001152797"/>
    </source>
</evidence>
<gene>
    <name evidence="1" type="ORF">C1SCF055_LOCUS13568</name>
</gene>
<reference evidence="2 3" key="2">
    <citation type="submission" date="2024-05" db="EMBL/GenBank/DDBJ databases">
        <authorList>
            <person name="Chen Y."/>
            <person name="Shah S."/>
            <person name="Dougan E. K."/>
            <person name="Thang M."/>
            <person name="Chan C."/>
        </authorList>
    </citation>
    <scope>NUCLEOTIDE SEQUENCE [LARGE SCALE GENOMIC DNA]</scope>
</reference>